<feature type="domain" description="VOC" evidence="1">
    <location>
        <begin position="7"/>
        <end position="127"/>
    </location>
</feature>
<dbReference type="Pfam" id="PF00903">
    <property type="entry name" value="Glyoxalase"/>
    <property type="match status" value="1"/>
</dbReference>
<dbReference type="InterPro" id="IPR037523">
    <property type="entry name" value="VOC_core"/>
</dbReference>
<gene>
    <name evidence="2" type="ORF">A3J15_00140</name>
</gene>
<proteinExistence type="predicted"/>
<dbReference type="Proteomes" id="UP000176376">
    <property type="component" value="Unassembled WGS sequence"/>
</dbReference>
<reference evidence="2 3" key="1">
    <citation type="journal article" date="2016" name="Nat. Commun.">
        <title>Thousands of microbial genomes shed light on interconnected biogeochemical processes in an aquifer system.</title>
        <authorList>
            <person name="Anantharaman K."/>
            <person name="Brown C.T."/>
            <person name="Hug L.A."/>
            <person name="Sharon I."/>
            <person name="Castelle C.J."/>
            <person name="Probst A.J."/>
            <person name="Thomas B.C."/>
            <person name="Singh A."/>
            <person name="Wilkins M.J."/>
            <person name="Karaoz U."/>
            <person name="Brodie E.L."/>
            <person name="Williams K.H."/>
            <person name="Hubbard S.S."/>
            <person name="Banfield J.F."/>
        </authorList>
    </citation>
    <scope>NUCLEOTIDE SEQUENCE [LARGE SCALE GENOMIC DNA]</scope>
</reference>
<dbReference type="SUPFAM" id="SSF54593">
    <property type="entry name" value="Glyoxalase/Bleomycin resistance protein/Dihydroxybiphenyl dioxygenase"/>
    <property type="match status" value="1"/>
</dbReference>
<evidence type="ECO:0000259" key="1">
    <source>
        <dbReference type="PROSITE" id="PS51819"/>
    </source>
</evidence>
<evidence type="ECO:0000313" key="3">
    <source>
        <dbReference type="Proteomes" id="UP000176376"/>
    </source>
</evidence>
<dbReference type="AlphaFoldDB" id="A0A1F7JNG1"/>
<dbReference type="PROSITE" id="PS51819">
    <property type="entry name" value="VOC"/>
    <property type="match status" value="1"/>
</dbReference>
<evidence type="ECO:0000313" key="2">
    <source>
        <dbReference type="EMBL" id="OGK57141.1"/>
    </source>
</evidence>
<organism evidence="2 3">
    <name type="scientific">Candidatus Roizmanbacteria bacterium RIFCSPLOWO2_02_FULL_38_10</name>
    <dbReference type="NCBI Taxonomy" id="1802074"/>
    <lineage>
        <taxon>Bacteria</taxon>
        <taxon>Candidatus Roizmaniibacteriota</taxon>
    </lineage>
</organism>
<protein>
    <recommendedName>
        <fullName evidence="1">VOC domain-containing protein</fullName>
    </recommendedName>
</protein>
<dbReference type="Gene3D" id="3.10.180.10">
    <property type="entry name" value="2,3-Dihydroxybiphenyl 1,2-Dioxygenase, domain 1"/>
    <property type="match status" value="1"/>
</dbReference>
<dbReference type="CDD" id="cd06587">
    <property type="entry name" value="VOC"/>
    <property type="match status" value="1"/>
</dbReference>
<dbReference type="EMBL" id="MGAY01000011">
    <property type="protein sequence ID" value="OGK57141.1"/>
    <property type="molecule type" value="Genomic_DNA"/>
</dbReference>
<dbReference type="InterPro" id="IPR029068">
    <property type="entry name" value="Glyas_Bleomycin-R_OHBP_Dase"/>
</dbReference>
<name>A0A1F7JNG1_9BACT</name>
<dbReference type="STRING" id="1802074.A3J15_00140"/>
<comment type="caution">
    <text evidence="2">The sequence shown here is derived from an EMBL/GenBank/DDBJ whole genome shotgun (WGS) entry which is preliminary data.</text>
</comment>
<dbReference type="InterPro" id="IPR004360">
    <property type="entry name" value="Glyas_Fos-R_dOase_dom"/>
</dbReference>
<sequence length="128" mass="14929">MIKLKDPYLHVGIYTANFEKLVEWYKNVLGFEEKERLDHPQDTYVSFKFKDNFFWIGKHDQLTPHTKNADPYRVMVGFSAVSVNEIYEDLKAKNVEFVATPFEAPPGGFWCMTIKDPDGNILQFMGDK</sequence>
<accession>A0A1F7JNG1</accession>